<accession>A0A5S5CE75</accession>
<protein>
    <submittedName>
        <fullName evidence="1">Uncharacterized protein</fullName>
    </submittedName>
</protein>
<dbReference type="EMBL" id="VNHS01000003">
    <property type="protein sequence ID" value="TYP76616.1"/>
    <property type="molecule type" value="Genomic_DNA"/>
</dbReference>
<organism evidence="1 2">
    <name type="scientific">Paenibacillus methanolicus</name>
    <dbReference type="NCBI Taxonomy" id="582686"/>
    <lineage>
        <taxon>Bacteria</taxon>
        <taxon>Bacillati</taxon>
        <taxon>Bacillota</taxon>
        <taxon>Bacilli</taxon>
        <taxon>Bacillales</taxon>
        <taxon>Paenibacillaceae</taxon>
        <taxon>Paenibacillus</taxon>
    </lineage>
</organism>
<proteinExistence type="predicted"/>
<evidence type="ECO:0000313" key="1">
    <source>
        <dbReference type="EMBL" id="TYP76616.1"/>
    </source>
</evidence>
<sequence>MKMKSREHAFTIPVPYLVLRMGSGFLTSNFVQRIVGGHLSRHDNLDSESGRFGIALAMSILENRDTKQAIRQFIRELQHCRGTVLLDVRTQDGTELWVRL</sequence>
<reference evidence="1 2" key="1">
    <citation type="submission" date="2019-07" db="EMBL/GenBank/DDBJ databases">
        <title>Genomic Encyclopedia of Type Strains, Phase III (KMG-III): the genomes of soil and plant-associated and newly described type strains.</title>
        <authorList>
            <person name="Whitman W."/>
        </authorList>
    </citation>
    <scope>NUCLEOTIDE SEQUENCE [LARGE SCALE GENOMIC DNA]</scope>
    <source>
        <strain evidence="1 2">BL24</strain>
    </source>
</reference>
<name>A0A5S5CE75_9BACL</name>
<dbReference type="Proteomes" id="UP000323257">
    <property type="component" value="Unassembled WGS sequence"/>
</dbReference>
<gene>
    <name evidence="1" type="ORF">BCM02_103278</name>
</gene>
<keyword evidence="2" id="KW-1185">Reference proteome</keyword>
<dbReference type="AlphaFoldDB" id="A0A5S5CE75"/>
<evidence type="ECO:0000313" key="2">
    <source>
        <dbReference type="Proteomes" id="UP000323257"/>
    </source>
</evidence>
<comment type="caution">
    <text evidence="1">The sequence shown here is derived from an EMBL/GenBank/DDBJ whole genome shotgun (WGS) entry which is preliminary data.</text>
</comment>